<proteinExistence type="predicted"/>
<evidence type="ECO:0000313" key="1">
    <source>
        <dbReference type="EMBL" id="MDY0884068.1"/>
    </source>
</evidence>
<dbReference type="PANTHER" id="PTHR43861">
    <property type="entry name" value="TRANS-ACONITATE 2-METHYLTRANSFERASE-RELATED"/>
    <property type="match status" value="1"/>
</dbReference>
<sequence length="243" mass="27553">MANLLDSFIPAYRPEFPYALDNEIMLSWYPNRILELHQNRGSLLEFGLGHGYTTKIFSEHFARHLVIDGSGSVIRQFREQYPDCKADIQEALFETFQTTEKFDVIVMGFILEHVDSPQRILGHAKQFLRPGGRCFIAVPNGESLHRRIGKAAGLLDDMMKLGAGDIALGHQRQYSREVLQQELTSAGYRTVHCEGIFLKPLTTSQLTTLQLNKEILTALCTVGINYPELCCGLLVEAEIRWRP</sequence>
<keyword evidence="1" id="KW-0808">Transferase</keyword>
<name>A0ABU5ECG4_9PROT</name>
<dbReference type="EMBL" id="JAXCLW010000003">
    <property type="protein sequence ID" value="MDY0884068.1"/>
    <property type="molecule type" value="Genomic_DNA"/>
</dbReference>
<organism evidence="1 2">
    <name type="scientific">Dongia soli</name>
    <dbReference type="NCBI Taxonomy" id="600628"/>
    <lineage>
        <taxon>Bacteria</taxon>
        <taxon>Pseudomonadati</taxon>
        <taxon>Pseudomonadota</taxon>
        <taxon>Alphaproteobacteria</taxon>
        <taxon>Rhodospirillales</taxon>
        <taxon>Dongiaceae</taxon>
        <taxon>Dongia</taxon>
    </lineage>
</organism>
<dbReference type="GO" id="GO:0008168">
    <property type="term" value="F:methyltransferase activity"/>
    <property type="evidence" value="ECO:0007669"/>
    <property type="project" value="UniProtKB-KW"/>
</dbReference>
<gene>
    <name evidence="1" type="ORF">SMD27_14550</name>
</gene>
<keyword evidence="1" id="KW-0489">Methyltransferase</keyword>
<dbReference type="Gene3D" id="3.40.50.150">
    <property type="entry name" value="Vaccinia Virus protein VP39"/>
    <property type="match status" value="1"/>
</dbReference>
<accession>A0ABU5ECG4</accession>
<dbReference type="Pfam" id="PF13489">
    <property type="entry name" value="Methyltransf_23"/>
    <property type="match status" value="1"/>
</dbReference>
<evidence type="ECO:0000313" key="2">
    <source>
        <dbReference type="Proteomes" id="UP001279642"/>
    </source>
</evidence>
<keyword evidence="2" id="KW-1185">Reference proteome</keyword>
<dbReference type="InterPro" id="IPR029063">
    <property type="entry name" value="SAM-dependent_MTases_sf"/>
</dbReference>
<dbReference type="EC" id="2.1.1.-" evidence="1"/>
<comment type="caution">
    <text evidence="1">The sequence shown here is derived from an EMBL/GenBank/DDBJ whole genome shotgun (WGS) entry which is preliminary data.</text>
</comment>
<dbReference type="Proteomes" id="UP001279642">
    <property type="component" value="Unassembled WGS sequence"/>
</dbReference>
<dbReference type="SUPFAM" id="SSF53335">
    <property type="entry name" value="S-adenosyl-L-methionine-dependent methyltransferases"/>
    <property type="match status" value="1"/>
</dbReference>
<protein>
    <submittedName>
        <fullName evidence="1">Class I SAM-dependent methyltransferase</fullName>
        <ecNumber evidence="1">2.1.1.-</ecNumber>
    </submittedName>
</protein>
<dbReference type="CDD" id="cd02440">
    <property type="entry name" value="AdoMet_MTases"/>
    <property type="match status" value="1"/>
</dbReference>
<dbReference type="RefSeq" id="WP_320509125.1">
    <property type="nucleotide sequence ID" value="NZ_JAXCLW010000003.1"/>
</dbReference>
<dbReference type="GO" id="GO:0032259">
    <property type="term" value="P:methylation"/>
    <property type="evidence" value="ECO:0007669"/>
    <property type="project" value="UniProtKB-KW"/>
</dbReference>
<reference evidence="1 2" key="1">
    <citation type="journal article" date="2016" name="Antonie Van Leeuwenhoek">
        <title>Dongia soli sp. nov., isolated from soil from Dokdo, Korea.</title>
        <authorList>
            <person name="Kim D.U."/>
            <person name="Lee H."/>
            <person name="Kim H."/>
            <person name="Kim S.G."/>
            <person name="Ka J.O."/>
        </authorList>
    </citation>
    <scope>NUCLEOTIDE SEQUENCE [LARGE SCALE GENOMIC DNA]</scope>
    <source>
        <strain evidence="1 2">D78</strain>
    </source>
</reference>